<dbReference type="AlphaFoldDB" id="A0A7X2D4K4"/>
<dbReference type="PANTHER" id="PTHR44688:SF16">
    <property type="entry name" value="DNA-BINDING TRANSCRIPTIONAL ACTIVATOR DEVR_DOSR"/>
    <property type="match status" value="1"/>
</dbReference>
<evidence type="ECO:0000313" key="6">
    <source>
        <dbReference type="Proteomes" id="UP000434582"/>
    </source>
</evidence>
<dbReference type="EMBL" id="WIVE01000016">
    <property type="protein sequence ID" value="MQX36295.1"/>
    <property type="molecule type" value="Genomic_DNA"/>
</dbReference>
<keyword evidence="6" id="KW-1185">Reference proteome</keyword>
<dbReference type="SMART" id="SM00421">
    <property type="entry name" value="HTH_LUXR"/>
    <property type="match status" value="1"/>
</dbReference>
<dbReference type="PROSITE" id="PS50043">
    <property type="entry name" value="HTH_LUXR_2"/>
    <property type="match status" value="1"/>
</dbReference>
<dbReference type="InterPro" id="IPR036388">
    <property type="entry name" value="WH-like_DNA-bd_sf"/>
</dbReference>
<comment type="caution">
    <text evidence="5">The sequence shown here is derived from an EMBL/GenBank/DDBJ whole genome shotgun (WGS) entry which is preliminary data.</text>
</comment>
<dbReference type="Gene3D" id="1.10.10.10">
    <property type="entry name" value="Winged helix-like DNA-binding domain superfamily/Winged helix DNA-binding domain"/>
    <property type="match status" value="1"/>
</dbReference>
<dbReference type="GO" id="GO:0006355">
    <property type="term" value="P:regulation of DNA-templated transcription"/>
    <property type="evidence" value="ECO:0007669"/>
    <property type="project" value="InterPro"/>
</dbReference>
<keyword evidence="1" id="KW-0805">Transcription regulation</keyword>
<feature type="domain" description="HTH luxR-type" evidence="4">
    <location>
        <begin position="180"/>
        <end position="245"/>
    </location>
</feature>
<evidence type="ECO:0000256" key="3">
    <source>
        <dbReference type="ARBA" id="ARBA00023163"/>
    </source>
</evidence>
<dbReference type="CDD" id="cd06170">
    <property type="entry name" value="LuxR_C_like"/>
    <property type="match status" value="1"/>
</dbReference>
<dbReference type="OrthoDB" id="7345476at2"/>
<dbReference type="Gene3D" id="3.30.450.80">
    <property type="entry name" value="Transcription factor LuxR-like, autoinducer-binding domain"/>
    <property type="match status" value="1"/>
</dbReference>
<dbReference type="PRINTS" id="PR00038">
    <property type="entry name" value="HTHLUXR"/>
</dbReference>
<sequence>MYMTSIADSLDGFLFRLASAESASQAWQEALGHFLPLGVTGLVNLRCAPRAGGCEGTPALLAEADPAVVEACAHPSPVPRDAVLAHLATALGPRVIAPLGPSRARSNHATGVLDAAAAAGYDGLMAVPVRYCSGTCVSGMVLLVKGDSVRLDALLEEGQVPLAFAAIQTHIRVAQLSGALPGNAPRLTRREREVLTLSAKGLTTRQVGEALGISISGVNFHLANAGKKLDANNRTHATSLAISAGLIAV</sequence>
<dbReference type="InterPro" id="IPR000792">
    <property type="entry name" value="Tscrpt_reg_LuxR_C"/>
</dbReference>
<dbReference type="Proteomes" id="UP000434582">
    <property type="component" value="Unassembled WGS sequence"/>
</dbReference>
<evidence type="ECO:0000259" key="4">
    <source>
        <dbReference type="PROSITE" id="PS50043"/>
    </source>
</evidence>
<dbReference type="SUPFAM" id="SSF46894">
    <property type="entry name" value="C-terminal effector domain of the bipartite response regulators"/>
    <property type="match status" value="1"/>
</dbReference>
<proteinExistence type="predicted"/>
<dbReference type="RefSeq" id="WP_153342657.1">
    <property type="nucleotide sequence ID" value="NZ_WIVE01000016.1"/>
</dbReference>
<dbReference type="InterPro" id="IPR016032">
    <property type="entry name" value="Sig_transdc_resp-reg_C-effctor"/>
</dbReference>
<evidence type="ECO:0000256" key="1">
    <source>
        <dbReference type="ARBA" id="ARBA00023015"/>
    </source>
</evidence>
<evidence type="ECO:0000313" key="5">
    <source>
        <dbReference type="EMBL" id="MQX36295.1"/>
    </source>
</evidence>
<dbReference type="GO" id="GO:0003677">
    <property type="term" value="F:DNA binding"/>
    <property type="evidence" value="ECO:0007669"/>
    <property type="project" value="UniProtKB-KW"/>
</dbReference>
<keyword evidence="3" id="KW-0804">Transcription</keyword>
<name>A0A7X2D4K4_9PROT</name>
<dbReference type="PANTHER" id="PTHR44688">
    <property type="entry name" value="DNA-BINDING TRANSCRIPTIONAL ACTIVATOR DEVR_DOSR"/>
    <property type="match status" value="1"/>
</dbReference>
<keyword evidence="2" id="KW-0238">DNA-binding</keyword>
<organism evidence="5 6">
    <name type="scientific">Roseospira navarrensis</name>
    <dbReference type="NCBI Taxonomy" id="140058"/>
    <lineage>
        <taxon>Bacteria</taxon>
        <taxon>Pseudomonadati</taxon>
        <taxon>Pseudomonadota</taxon>
        <taxon>Alphaproteobacteria</taxon>
        <taxon>Rhodospirillales</taxon>
        <taxon>Rhodospirillaceae</taxon>
        <taxon>Roseospira</taxon>
    </lineage>
</organism>
<protein>
    <recommendedName>
        <fullName evidence="4">HTH luxR-type domain-containing protein</fullName>
    </recommendedName>
</protein>
<evidence type="ECO:0000256" key="2">
    <source>
        <dbReference type="ARBA" id="ARBA00023125"/>
    </source>
</evidence>
<dbReference type="Pfam" id="PF00196">
    <property type="entry name" value="GerE"/>
    <property type="match status" value="1"/>
</dbReference>
<gene>
    <name evidence="5" type="ORF">GHC57_07160</name>
</gene>
<dbReference type="InterPro" id="IPR036693">
    <property type="entry name" value="TF_LuxR_autoind-bd_dom_sf"/>
</dbReference>
<reference evidence="5 6" key="1">
    <citation type="submission" date="2019-10" db="EMBL/GenBank/DDBJ databases">
        <title>Draft whole-genome sequence of the purple nonsulfur photosynthetic bacterium Roseospira navarrensis DSM 15114.</title>
        <authorList>
            <person name="Kyndt J.A."/>
            <person name="Meyer T.E."/>
        </authorList>
    </citation>
    <scope>NUCLEOTIDE SEQUENCE [LARGE SCALE GENOMIC DNA]</scope>
    <source>
        <strain evidence="5 6">DSM 15114</strain>
    </source>
</reference>
<accession>A0A7X2D4K4</accession>